<gene>
    <name evidence="3" type="ORF">CLW00_11016</name>
</gene>
<evidence type="ECO:0000313" key="4">
    <source>
        <dbReference type="Proteomes" id="UP000238157"/>
    </source>
</evidence>
<keyword evidence="1" id="KW-1133">Transmembrane helix</keyword>
<dbReference type="AlphaFoldDB" id="A0A2T0WGR6"/>
<dbReference type="EMBL" id="PVTR01000010">
    <property type="protein sequence ID" value="PRY85886.1"/>
    <property type="molecule type" value="Genomic_DNA"/>
</dbReference>
<keyword evidence="1" id="KW-0812">Transmembrane</keyword>
<feature type="domain" description="DUF4328" evidence="2">
    <location>
        <begin position="66"/>
        <end position="226"/>
    </location>
</feature>
<dbReference type="Proteomes" id="UP000238157">
    <property type="component" value="Unassembled WGS sequence"/>
</dbReference>
<evidence type="ECO:0000256" key="1">
    <source>
        <dbReference type="SAM" id="Phobius"/>
    </source>
</evidence>
<feature type="transmembrane region" description="Helical" evidence="1">
    <location>
        <begin position="77"/>
        <end position="101"/>
    </location>
</feature>
<reference evidence="3 4" key="1">
    <citation type="submission" date="2018-03" db="EMBL/GenBank/DDBJ databases">
        <title>Genomic Encyclopedia of Archaeal and Bacterial Type Strains, Phase II (KMG-II): from individual species to whole genera.</title>
        <authorList>
            <person name="Goeker M."/>
        </authorList>
    </citation>
    <scope>NUCLEOTIDE SEQUENCE [LARGE SCALE GENOMIC DNA]</scope>
    <source>
        <strain evidence="3 4">DSM 27929</strain>
    </source>
</reference>
<feature type="transmembrane region" description="Helical" evidence="1">
    <location>
        <begin position="33"/>
        <end position="52"/>
    </location>
</feature>
<keyword evidence="4" id="KW-1185">Reference proteome</keyword>
<proteinExistence type="predicted"/>
<organism evidence="3 4">
    <name type="scientific">Mongoliibacter ruber</name>
    <dbReference type="NCBI Taxonomy" id="1750599"/>
    <lineage>
        <taxon>Bacteria</taxon>
        <taxon>Pseudomonadati</taxon>
        <taxon>Bacteroidota</taxon>
        <taxon>Cytophagia</taxon>
        <taxon>Cytophagales</taxon>
        <taxon>Cyclobacteriaceae</taxon>
        <taxon>Mongoliibacter</taxon>
    </lineage>
</organism>
<protein>
    <submittedName>
        <fullName evidence="3">Uncharacterized protein DUF4328</fullName>
    </submittedName>
</protein>
<comment type="caution">
    <text evidence="3">The sequence shown here is derived from an EMBL/GenBank/DDBJ whole genome shotgun (WGS) entry which is preliminary data.</text>
</comment>
<dbReference type="OrthoDB" id="4174975at2"/>
<keyword evidence="1" id="KW-0472">Membrane</keyword>
<evidence type="ECO:0000313" key="3">
    <source>
        <dbReference type="EMBL" id="PRY85886.1"/>
    </source>
</evidence>
<name>A0A2T0WGR6_9BACT</name>
<dbReference type="Pfam" id="PF14219">
    <property type="entry name" value="DUF4328"/>
    <property type="match status" value="1"/>
</dbReference>
<feature type="transmembrane region" description="Helical" evidence="1">
    <location>
        <begin position="122"/>
        <end position="139"/>
    </location>
</feature>
<sequence length="247" mass="28577">MLPPYLNLMNEIKINHQEEKIELKDNSKRAKTLLTVFWVLTVLTLVGLLTGYNELRILKNAQIGEFVSEEEANLSDLLQGIIGLFQFGLYIGSIVVFLNWFRRAYGNLHRAGITYIKHKETMAVWTWIIPIVWFYRPVQIMNEIWTETQYKIKKFDPTYVMKSGGLIIGFWWALFVISNFIGRYVLRTAFKQDTIEQLIESSTATLISDIMQIPEGLLVIFIVYKLSKMETKLADEVKKSGGNIVKA</sequence>
<dbReference type="InterPro" id="IPR025565">
    <property type="entry name" value="DUF4328"/>
</dbReference>
<feature type="transmembrane region" description="Helical" evidence="1">
    <location>
        <begin position="159"/>
        <end position="181"/>
    </location>
</feature>
<evidence type="ECO:0000259" key="2">
    <source>
        <dbReference type="Pfam" id="PF14219"/>
    </source>
</evidence>
<accession>A0A2T0WGR6</accession>